<protein>
    <submittedName>
        <fullName evidence="1">Uncharacterized protein</fullName>
    </submittedName>
</protein>
<keyword evidence="2" id="KW-1185">Reference proteome</keyword>
<dbReference type="Proteomes" id="UP000295341">
    <property type="component" value="Unassembled WGS sequence"/>
</dbReference>
<evidence type="ECO:0000313" key="1">
    <source>
        <dbReference type="EMBL" id="TDU25909.1"/>
    </source>
</evidence>
<dbReference type="AlphaFoldDB" id="A0A4R7NYH6"/>
<sequence length="74" mass="8060">MREPIAKVDGSHQPGQSWSGCLTEARYLVPAALRPWLQYAHRIGTMGPLFGLEIDELVCEETTDSCALSGSLAQ</sequence>
<name>A0A4R7NYH6_9GAMM</name>
<organism evidence="1 2">
    <name type="scientific">Panacagrimonas perspica</name>
    <dbReference type="NCBI Taxonomy" id="381431"/>
    <lineage>
        <taxon>Bacteria</taxon>
        <taxon>Pseudomonadati</taxon>
        <taxon>Pseudomonadota</taxon>
        <taxon>Gammaproteobacteria</taxon>
        <taxon>Nevskiales</taxon>
        <taxon>Nevskiaceae</taxon>
        <taxon>Panacagrimonas</taxon>
    </lineage>
</organism>
<proteinExistence type="predicted"/>
<evidence type="ECO:0000313" key="2">
    <source>
        <dbReference type="Proteomes" id="UP000295341"/>
    </source>
</evidence>
<dbReference type="EMBL" id="SOBT01000011">
    <property type="protein sequence ID" value="TDU25909.1"/>
    <property type="molecule type" value="Genomic_DNA"/>
</dbReference>
<reference evidence="1 2" key="1">
    <citation type="submission" date="2019-03" db="EMBL/GenBank/DDBJ databases">
        <title>Genomic Encyclopedia of Type Strains, Phase IV (KMG-IV): sequencing the most valuable type-strain genomes for metagenomic binning, comparative biology and taxonomic classification.</title>
        <authorList>
            <person name="Goeker M."/>
        </authorList>
    </citation>
    <scope>NUCLEOTIDE SEQUENCE [LARGE SCALE GENOMIC DNA]</scope>
    <source>
        <strain evidence="1 2">DSM 26377</strain>
    </source>
</reference>
<dbReference type="PROSITE" id="PS51257">
    <property type="entry name" value="PROKAR_LIPOPROTEIN"/>
    <property type="match status" value="1"/>
</dbReference>
<gene>
    <name evidence="1" type="ORF">DFR24_4354</name>
</gene>
<accession>A0A4R7NYH6</accession>
<comment type="caution">
    <text evidence="1">The sequence shown here is derived from an EMBL/GenBank/DDBJ whole genome shotgun (WGS) entry which is preliminary data.</text>
</comment>